<evidence type="ECO:0000313" key="4">
    <source>
        <dbReference type="Proteomes" id="UP000765160"/>
    </source>
</evidence>
<comment type="caution">
    <text evidence="3">The sequence shown here is derived from an EMBL/GenBank/DDBJ whole genome shotgun (WGS) entry which is preliminary data.</text>
</comment>
<accession>A0ABX1EZG5</accession>
<dbReference type="InterPro" id="IPR042100">
    <property type="entry name" value="Bug_dom1"/>
</dbReference>
<dbReference type="RefSeq" id="WP_168049929.1">
    <property type="nucleotide sequence ID" value="NZ_JAATJR010000003.1"/>
</dbReference>
<evidence type="ECO:0000256" key="1">
    <source>
        <dbReference type="ARBA" id="ARBA00006987"/>
    </source>
</evidence>
<protein>
    <submittedName>
        <fullName evidence="3">Tripartite tricarboxylate transporter substrate binding protein</fullName>
    </submittedName>
</protein>
<dbReference type="Proteomes" id="UP000765160">
    <property type="component" value="Unassembled WGS sequence"/>
</dbReference>
<comment type="similarity">
    <text evidence="1">Belongs to the UPF0065 (bug) family.</text>
</comment>
<sequence>MIRTTRRMLLGATLAAPGLARAQEGWPQRPVTLVVPFAPGGPVDNVARPVAEGLRRALGQTVIVENRAGAGGLVGTRVVAAARPDGYTMLVGSPGPLVIAPAAGAADAPDPLRALAPVALIADSPQILAVTNDLPAADLAAFVALARSRPGALNFGSAGIGTTPHLAMELLGQLAEIRLEHVPYRGTGAALPDVIGGKIEALFGDISALLPLVETGRVRALAITADARSPLAPSIPTTAELGHPALVVRNFQALLAPAGTPDAIRQRMAEALAEALKDEQVGAALVRIGAQPASSGPAHLAQYLAAERATWEPVIRRIGLRLQ</sequence>
<dbReference type="PIRSF" id="PIRSF017082">
    <property type="entry name" value="YflP"/>
    <property type="match status" value="1"/>
</dbReference>
<evidence type="ECO:0000256" key="2">
    <source>
        <dbReference type="SAM" id="SignalP"/>
    </source>
</evidence>
<keyword evidence="2" id="KW-0732">Signal</keyword>
<dbReference type="Gene3D" id="3.40.190.10">
    <property type="entry name" value="Periplasmic binding protein-like II"/>
    <property type="match status" value="1"/>
</dbReference>
<keyword evidence="4" id="KW-1185">Reference proteome</keyword>
<gene>
    <name evidence="3" type="ORF">HB662_11950</name>
</gene>
<dbReference type="SUPFAM" id="SSF53850">
    <property type="entry name" value="Periplasmic binding protein-like II"/>
    <property type="match status" value="1"/>
</dbReference>
<proteinExistence type="inferred from homology"/>
<dbReference type="InterPro" id="IPR005064">
    <property type="entry name" value="BUG"/>
</dbReference>
<dbReference type="EMBL" id="JAAVTX010000003">
    <property type="protein sequence ID" value="NKE45492.1"/>
    <property type="molecule type" value="Genomic_DNA"/>
</dbReference>
<organism evidence="3 4">
    <name type="scientific">Falsiroseomonas frigidaquae</name>
    <dbReference type="NCBI Taxonomy" id="487318"/>
    <lineage>
        <taxon>Bacteria</taxon>
        <taxon>Pseudomonadati</taxon>
        <taxon>Pseudomonadota</taxon>
        <taxon>Alphaproteobacteria</taxon>
        <taxon>Acetobacterales</taxon>
        <taxon>Roseomonadaceae</taxon>
        <taxon>Falsiroseomonas</taxon>
    </lineage>
</organism>
<name>A0ABX1EZG5_9PROT</name>
<dbReference type="Gene3D" id="3.40.190.150">
    <property type="entry name" value="Bordetella uptake gene, domain 1"/>
    <property type="match status" value="1"/>
</dbReference>
<feature type="signal peptide" evidence="2">
    <location>
        <begin position="1"/>
        <end position="22"/>
    </location>
</feature>
<feature type="chain" id="PRO_5045185396" evidence="2">
    <location>
        <begin position="23"/>
        <end position="323"/>
    </location>
</feature>
<dbReference type="PANTHER" id="PTHR42928">
    <property type="entry name" value="TRICARBOXYLATE-BINDING PROTEIN"/>
    <property type="match status" value="1"/>
</dbReference>
<dbReference type="PANTHER" id="PTHR42928:SF5">
    <property type="entry name" value="BLR1237 PROTEIN"/>
    <property type="match status" value="1"/>
</dbReference>
<reference evidence="3 4" key="1">
    <citation type="submission" date="2020-03" db="EMBL/GenBank/DDBJ databases">
        <title>Roseomonas selenitidurans sp. nov. isolated from soil.</title>
        <authorList>
            <person name="Liu H."/>
        </authorList>
    </citation>
    <scope>NUCLEOTIDE SEQUENCE [LARGE SCALE GENOMIC DNA]</scope>
    <source>
        <strain evidence="3 4">JCM 15073</strain>
    </source>
</reference>
<dbReference type="CDD" id="cd07012">
    <property type="entry name" value="PBP2_Bug_TTT"/>
    <property type="match status" value="1"/>
</dbReference>
<dbReference type="Pfam" id="PF03401">
    <property type="entry name" value="TctC"/>
    <property type="match status" value="1"/>
</dbReference>
<evidence type="ECO:0000313" key="3">
    <source>
        <dbReference type="EMBL" id="NKE45492.1"/>
    </source>
</evidence>